<dbReference type="EnsemblMetazoa" id="ISCW014093-RA">
    <property type="protein sequence ID" value="ISCW014093-PA"/>
    <property type="gene ID" value="ISCW014093"/>
</dbReference>
<dbReference type="EMBL" id="ABJB010153458">
    <property type="status" value="NOT_ANNOTATED_CDS"/>
    <property type="molecule type" value="Genomic_DNA"/>
</dbReference>
<dbReference type="PROSITE" id="PS50853">
    <property type="entry name" value="FN3"/>
    <property type="match status" value="1"/>
</dbReference>
<dbReference type="Gene3D" id="2.60.40.10">
    <property type="entry name" value="Immunoglobulins"/>
    <property type="match status" value="5"/>
</dbReference>
<dbReference type="SUPFAM" id="SSF48726">
    <property type="entry name" value="Immunoglobulin"/>
    <property type="match status" value="3"/>
</dbReference>
<dbReference type="Pfam" id="PF13895">
    <property type="entry name" value="Ig_2"/>
    <property type="match status" value="1"/>
</dbReference>
<dbReference type="PaxDb" id="6945-B7QLS1"/>
<evidence type="ECO:0000313" key="5">
    <source>
        <dbReference type="Proteomes" id="UP000001555"/>
    </source>
</evidence>
<sequence length="619" mass="68662">MFSSLAAEAQLLTALENSRVQLSCDIRAPGPGDFPVRILWFKDLSPSPVYSVEVNSRTGSLSQVRQSAQLSGLQGRAYFSVIQVPAVLSIDGLRHSDNGTYVCAVDFKKDWTRKLTTHLIVIVPPKRPVILDENETRIENTTRPYREGEDITLTCDVYDGKPEPVVTWWRGSELLQQVLSRTPNGNPRATLFRLRLSRADYMARLTCRAVNSNISEPVSTSIIVNMNRKHPRDPSLTQKREKEMGSSFASLAVVRSSAGAPTCCIRRPNNVINKMQPLARPKYPIDTAFLLSKPKMRYRGRFSLREPKASFRINSDSRSVRLHSADKPVVQLRLGSGLNPASIHEGIDIYFECTVRANPGVSEVSWQFNRKDLHTDGSRGVIVSNQSLALRSVNRTNSGFYACLAANTEGEAQSNRLKLRVLHAPACRSPQRQYSHAVAKHEAVEVSCDVEADPQDVSFAWSFHQGHRNLKLATNAFSVTTPNSDSNSARSVLLYTPKTDADYGSLFCLARNAVGESAEPCVFQVIPVGPPTTPFNCTVEEVTSESVHVTCQRSGTAQQQTFLLELHDGQSPPIATNFTSGQASFRVHSLRPATRYRLVLYGINANGRSEPVHMTFYTL</sequence>
<dbReference type="OrthoDB" id="8825892at2759"/>
<feature type="domain" description="Ig-like" evidence="2">
    <location>
        <begin position="128"/>
        <end position="219"/>
    </location>
</feature>
<dbReference type="InterPro" id="IPR013098">
    <property type="entry name" value="Ig_I-set"/>
</dbReference>
<dbReference type="InterPro" id="IPR003961">
    <property type="entry name" value="FN3_dom"/>
</dbReference>
<organism evidence="4 5">
    <name type="scientific">Ixodes scapularis</name>
    <name type="common">Black-legged tick</name>
    <name type="synonym">Deer tick</name>
    <dbReference type="NCBI Taxonomy" id="6945"/>
    <lineage>
        <taxon>Eukaryota</taxon>
        <taxon>Metazoa</taxon>
        <taxon>Ecdysozoa</taxon>
        <taxon>Arthropoda</taxon>
        <taxon>Chelicerata</taxon>
        <taxon>Arachnida</taxon>
        <taxon>Acari</taxon>
        <taxon>Parasitiformes</taxon>
        <taxon>Ixodida</taxon>
        <taxon>Ixodoidea</taxon>
        <taxon>Ixodidae</taxon>
        <taxon>Ixodinae</taxon>
        <taxon>Ixodes</taxon>
    </lineage>
</organism>
<dbReference type="PANTHER" id="PTHR23278">
    <property type="entry name" value="SIDESTEP PROTEIN"/>
    <property type="match status" value="1"/>
</dbReference>
<reference evidence="5" key="1">
    <citation type="submission" date="2008-03" db="EMBL/GenBank/DDBJ databases">
        <title>Annotation of Ixodes scapularis.</title>
        <authorList>
            <consortium name="Ixodes scapularis Genome Project Consortium"/>
            <person name="Caler E."/>
            <person name="Hannick L.I."/>
            <person name="Bidwell S."/>
            <person name="Joardar V."/>
            <person name="Thiagarajan M."/>
            <person name="Amedeo P."/>
            <person name="Galinsky K.J."/>
            <person name="Schobel S."/>
            <person name="Inman J."/>
            <person name="Hostetler J."/>
            <person name="Miller J."/>
            <person name="Hammond M."/>
            <person name="Megy K."/>
            <person name="Lawson D."/>
            <person name="Kodira C."/>
            <person name="Sutton G."/>
            <person name="Meyer J."/>
            <person name="Hill C.A."/>
            <person name="Birren B."/>
            <person name="Nene V."/>
            <person name="Collins F."/>
            <person name="Alarcon-Chaidez F."/>
            <person name="Wikel S."/>
            <person name="Strausberg R."/>
        </authorList>
    </citation>
    <scope>NUCLEOTIDE SEQUENCE [LARGE SCALE GENOMIC DNA]</scope>
    <source>
        <strain evidence="5">Wikel</strain>
    </source>
</reference>
<feature type="domain" description="Ig-like" evidence="2">
    <location>
        <begin position="430"/>
        <end position="524"/>
    </location>
</feature>
<evidence type="ECO:0000313" key="4">
    <source>
        <dbReference type="EnsemblMetazoa" id="ISCW014093-PA"/>
    </source>
</evidence>
<evidence type="ECO:0000259" key="3">
    <source>
        <dbReference type="PROSITE" id="PS50853"/>
    </source>
</evidence>
<protein>
    <submittedName>
        <fullName evidence="4">Sidestep protein, putative</fullName>
    </submittedName>
</protein>
<dbReference type="SMART" id="SM00060">
    <property type="entry name" value="FN3"/>
    <property type="match status" value="1"/>
</dbReference>
<feature type="domain" description="Fibronectin type-III" evidence="3">
    <location>
        <begin position="530"/>
        <end position="619"/>
    </location>
</feature>
<dbReference type="VEuPathDB" id="VectorBase:ISCI014093"/>
<dbReference type="InterPro" id="IPR003599">
    <property type="entry name" value="Ig_sub"/>
</dbReference>
<dbReference type="InterPro" id="IPR036179">
    <property type="entry name" value="Ig-like_dom_sf"/>
</dbReference>
<accession>A0A1S4LHC8</accession>
<dbReference type="VEuPathDB" id="VectorBase:ISCP_027374"/>
<dbReference type="EMBL" id="ABJB011059023">
    <property type="status" value="NOT_ANNOTATED_CDS"/>
    <property type="molecule type" value="Genomic_DNA"/>
</dbReference>
<reference evidence="4" key="2">
    <citation type="submission" date="2020-05" db="UniProtKB">
        <authorList>
            <consortium name="EnsemblMetazoa"/>
        </authorList>
    </citation>
    <scope>IDENTIFICATION</scope>
    <source>
        <strain evidence="4">wikel</strain>
    </source>
</reference>
<evidence type="ECO:0000256" key="1">
    <source>
        <dbReference type="ARBA" id="ARBA00022737"/>
    </source>
</evidence>
<dbReference type="InterPro" id="IPR013783">
    <property type="entry name" value="Ig-like_fold"/>
</dbReference>
<dbReference type="InterPro" id="IPR003598">
    <property type="entry name" value="Ig_sub2"/>
</dbReference>
<dbReference type="PROSITE" id="PS50835">
    <property type="entry name" value="IG_LIKE"/>
    <property type="match status" value="4"/>
</dbReference>
<name>A0A1S4LHC8_IXOSC</name>
<dbReference type="HOGENOM" id="CLU_005939_1_0_1"/>
<dbReference type="InterPro" id="IPR036116">
    <property type="entry name" value="FN3_sf"/>
</dbReference>
<dbReference type="PANTHER" id="PTHR23278:SF19">
    <property type="entry name" value="OBSCURIN"/>
    <property type="match status" value="1"/>
</dbReference>
<evidence type="ECO:0000259" key="2">
    <source>
        <dbReference type="PROSITE" id="PS50835"/>
    </source>
</evidence>
<dbReference type="CDD" id="cd00063">
    <property type="entry name" value="FN3"/>
    <property type="match status" value="1"/>
</dbReference>
<feature type="domain" description="Ig-like" evidence="2">
    <location>
        <begin position="328"/>
        <end position="418"/>
    </location>
</feature>
<keyword evidence="5" id="KW-1185">Reference proteome</keyword>
<dbReference type="Pfam" id="PF00041">
    <property type="entry name" value="fn3"/>
    <property type="match status" value="1"/>
</dbReference>
<dbReference type="Proteomes" id="UP000001555">
    <property type="component" value="Unassembled WGS sequence"/>
</dbReference>
<dbReference type="SUPFAM" id="SSF49265">
    <property type="entry name" value="Fibronectin type III"/>
    <property type="match status" value="1"/>
</dbReference>
<dbReference type="InterPro" id="IPR007110">
    <property type="entry name" value="Ig-like_dom"/>
</dbReference>
<dbReference type="EMBL" id="ABJB010047820">
    <property type="status" value="NOT_ANNOTATED_CDS"/>
    <property type="molecule type" value="Genomic_DNA"/>
</dbReference>
<dbReference type="EMBL" id="ABJB010759258">
    <property type="status" value="NOT_ANNOTATED_CDS"/>
    <property type="molecule type" value="Genomic_DNA"/>
</dbReference>
<feature type="domain" description="Ig-like" evidence="2">
    <location>
        <begin position="16"/>
        <end position="116"/>
    </location>
</feature>
<dbReference type="Pfam" id="PF07679">
    <property type="entry name" value="I-set"/>
    <property type="match status" value="1"/>
</dbReference>
<dbReference type="SMART" id="SM00408">
    <property type="entry name" value="IGc2"/>
    <property type="match status" value="3"/>
</dbReference>
<dbReference type="SMART" id="SM00409">
    <property type="entry name" value="IG"/>
    <property type="match status" value="4"/>
</dbReference>
<keyword evidence="1" id="KW-0677">Repeat</keyword>
<dbReference type="EMBL" id="ABJB010524693">
    <property type="status" value="NOT_ANNOTATED_CDS"/>
    <property type="molecule type" value="Genomic_DNA"/>
</dbReference>
<dbReference type="EMBL" id="ABJB010113543">
    <property type="status" value="NOT_ANNOTATED_CDS"/>
    <property type="molecule type" value="Genomic_DNA"/>
</dbReference>
<proteinExistence type="predicted"/>
<dbReference type="STRING" id="6945.B7QLS1"/>
<dbReference type="VEuPathDB" id="VectorBase:ISCW014093"/>
<dbReference type="EMBL" id="ABJB010972510">
    <property type="status" value="NOT_ANNOTATED_CDS"/>
    <property type="molecule type" value="Genomic_DNA"/>
</dbReference>